<name>A0A2S9JNF5_9SPHI</name>
<sequence>MFKYTLLYIIFFALSIRSHASIVVLNGLTHTYKTEKAKVYSGKIELQNTGTGPKSVKLYLQDISYSFDGTIHYTAPHTNKKTNADWIKLSTNLVNLKANQSVEIIYQVTVPDSVVREGSYWSTIIIEPVEEINPNTSNSGVQITSIVRYAIQVITDYVNSPIKPELKFEKFGVEKNGRNKILQVALSNKSEIYCRAITSIELYDSEGKQIEGQLESPVMGLLPGNSKTFNIELGNITPGKYKAVVFASDQEENTFAMNIDLEI</sequence>
<evidence type="ECO:0000313" key="2">
    <source>
        <dbReference type="Proteomes" id="UP000238642"/>
    </source>
</evidence>
<evidence type="ECO:0000313" key="1">
    <source>
        <dbReference type="EMBL" id="PRD54661.1"/>
    </source>
</evidence>
<keyword evidence="2" id="KW-1185">Reference proteome</keyword>
<dbReference type="OrthoDB" id="700613at2"/>
<accession>A0A2S9JNF5</accession>
<proteinExistence type="predicted"/>
<dbReference type="RefSeq" id="WP_105726872.1">
    <property type="nucleotide sequence ID" value="NZ_PVBS01000002.1"/>
</dbReference>
<dbReference type="EMBL" id="PVBS01000002">
    <property type="protein sequence ID" value="PRD54661.1"/>
    <property type="molecule type" value="Genomic_DNA"/>
</dbReference>
<gene>
    <name evidence="1" type="ORF">C5749_14590</name>
</gene>
<protein>
    <submittedName>
        <fullName evidence="1">Uncharacterized protein</fullName>
    </submittedName>
</protein>
<organism evidence="1 2">
    <name type="scientific">Sphingobacterium gobiense</name>
    <dbReference type="NCBI Taxonomy" id="1382456"/>
    <lineage>
        <taxon>Bacteria</taxon>
        <taxon>Pseudomonadati</taxon>
        <taxon>Bacteroidota</taxon>
        <taxon>Sphingobacteriia</taxon>
        <taxon>Sphingobacteriales</taxon>
        <taxon>Sphingobacteriaceae</taxon>
        <taxon>Sphingobacterium</taxon>
    </lineage>
</organism>
<dbReference type="AlphaFoldDB" id="A0A2S9JNF5"/>
<reference evidence="1 2" key="1">
    <citation type="submission" date="2018-02" db="EMBL/GenBank/DDBJ databases">
        <title>The draft genome of Sphingobacterium gobiense H7.</title>
        <authorList>
            <person name="Li L."/>
            <person name="Liu L."/>
            <person name="Zhang X."/>
            <person name="Wang T."/>
            <person name="Liang L."/>
        </authorList>
    </citation>
    <scope>NUCLEOTIDE SEQUENCE [LARGE SCALE GENOMIC DNA]</scope>
    <source>
        <strain evidence="1 2">ACCC 05757</strain>
    </source>
</reference>
<dbReference type="Proteomes" id="UP000238642">
    <property type="component" value="Unassembled WGS sequence"/>
</dbReference>
<comment type="caution">
    <text evidence="1">The sequence shown here is derived from an EMBL/GenBank/DDBJ whole genome shotgun (WGS) entry which is preliminary data.</text>
</comment>